<organism evidence="1 2">
    <name type="scientific">Polyporus arcularius HHB13444</name>
    <dbReference type="NCBI Taxonomy" id="1314778"/>
    <lineage>
        <taxon>Eukaryota</taxon>
        <taxon>Fungi</taxon>
        <taxon>Dikarya</taxon>
        <taxon>Basidiomycota</taxon>
        <taxon>Agaricomycotina</taxon>
        <taxon>Agaricomycetes</taxon>
        <taxon>Polyporales</taxon>
        <taxon>Polyporaceae</taxon>
        <taxon>Polyporus</taxon>
    </lineage>
</organism>
<dbReference type="EMBL" id="ML211137">
    <property type="protein sequence ID" value="TFK87829.1"/>
    <property type="molecule type" value="Genomic_DNA"/>
</dbReference>
<sequence length="188" mass="21774">MELLEAMTRFRWLRTVMVESDSDPFAVLEFIRSFRGTGRGSEMESFSCAVLPDMLDELVYELDEVFPQLQHLSVIESRVDVLPVRLESPFHLDFLRCLAAQPRRLPELRALTLEPYWCMCPEDVDEVLNALQGIAKSRPLFATTFLSCYTMRRAGRSPFAWTITNMEYNPLERVRWMAANLLGEYIPG</sequence>
<evidence type="ECO:0000313" key="1">
    <source>
        <dbReference type="EMBL" id="TFK87829.1"/>
    </source>
</evidence>
<evidence type="ECO:0000313" key="2">
    <source>
        <dbReference type="Proteomes" id="UP000308197"/>
    </source>
</evidence>
<keyword evidence="2" id="KW-1185">Reference proteome</keyword>
<proteinExistence type="predicted"/>
<name>A0A5C3PG42_9APHY</name>
<gene>
    <name evidence="1" type="ORF">K466DRAFT_599163</name>
</gene>
<dbReference type="AlphaFoldDB" id="A0A5C3PG42"/>
<protein>
    <submittedName>
        <fullName evidence="1">Uncharacterized protein</fullName>
    </submittedName>
</protein>
<accession>A0A5C3PG42</accession>
<dbReference type="Proteomes" id="UP000308197">
    <property type="component" value="Unassembled WGS sequence"/>
</dbReference>
<reference evidence="1 2" key="1">
    <citation type="journal article" date="2019" name="Nat. Ecol. Evol.">
        <title>Megaphylogeny resolves global patterns of mushroom evolution.</title>
        <authorList>
            <person name="Varga T."/>
            <person name="Krizsan K."/>
            <person name="Foldi C."/>
            <person name="Dima B."/>
            <person name="Sanchez-Garcia M."/>
            <person name="Sanchez-Ramirez S."/>
            <person name="Szollosi G.J."/>
            <person name="Szarkandi J.G."/>
            <person name="Papp V."/>
            <person name="Albert L."/>
            <person name="Andreopoulos W."/>
            <person name="Angelini C."/>
            <person name="Antonin V."/>
            <person name="Barry K.W."/>
            <person name="Bougher N.L."/>
            <person name="Buchanan P."/>
            <person name="Buyck B."/>
            <person name="Bense V."/>
            <person name="Catcheside P."/>
            <person name="Chovatia M."/>
            <person name="Cooper J."/>
            <person name="Damon W."/>
            <person name="Desjardin D."/>
            <person name="Finy P."/>
            <person name="Geml J."/>
            <person name="Haridas S."/>
            <person name="Hughes K."/>
            <person name="Justo A."/>
            <person name="Karasinski D."/>
            <person name="Kautmanova I."/>
            <person name="Kiss B."/>
            <person name="Kocsube S."/>
            <person name="Kotiranta H."/>
            <person name="LaButti K.M."/>
            <person name="Lechner B.E."/>
            <person name="Liimatainen K."/>
            <person name="Lipzen A."/>
            <person name="Lukacs Z."/>
            <person name="Mihaltcheva S."/>
            <person name="Morgado L.N."/>
            <person name="Niskanen T."/>
            <person name="Noordeloos M.E."/>
            <person name="Ohm R.A."/>
            <person name="Ortiz-Santana B."/>
            <person name="Ovrebo C."/>
            <person name="Racz N."/>
            <person name="Riley R."/>
            <person name="Savchenko A."/>
            <person name="Shiryaev A."/>
            <person name="Soop K."/>
            <person name="Spirin V."/>
            <person name="Szebenyi C."/>
            <person name="Tomsovsky M."/>
            <person name="Tulloss R.E."/>
            <person name="Uehling J."/>
            <person name="Grigoriev I.V."/>
            <person name="Vagvolgyi C."/>
            <person name="Papp T."/>
            <person name="Martin F.M."/>
            <person name="Miettinen O."/>
            <person name="Hibbett D.S."/>
            <person name="Nagy L.G."/>
        </authorList>
    </citation>
    <scope>NUCLEOTIDE SEQUENCE [LARGE SCALE GENOMIC DNA]</scope>
    <source>
        <strain evidence="1 2">HHB13444</strain>
    </source>
</reference>
<dbReference type="InParanoid" id="A0A5C3PG42"/>